<name>A0A9P0YQJ6_CUSEU</name>
<keyword evidence="2" id="KW-1185">Reference proteome</keyword>
<dbReference type="AlphaFoldDB" id="A0A9P0YQJ6"/>
<evidence type="ECO:0000313" key="2">
    <source>
        <dbReference type="Proteomes" id="UP001152484"/>
    </source>
</evidence>
<proteinExistence type="predicted"/>
<evidence type="ECO:0000313" key="1">
    <source>
        <dbReference type="EMBL" id="CAH9071715.1"/>
    </source>
</evidence>
<accession>A0A9P0YQJ6</accession>
<organism evidence="1 2">
    <name type="scientific">Cuscuta europaea</name>
    <name type="common">European dodder</name>
    <dbReference type="NCBI Taxonomy" id="41803"/>
    <lineage>
        <taxon>Eukaryota</taxon>
        <taxon>Viridiplantae</taxon>
        <taxon>Streptophyta</taxon>
        <taxon>Embryophyta</taxon>
        <taxon>Tracheophyta</taxon>
        <taxon>Spermatophyta</taxon>
        <taxon>Magnoliopsida</taxon>
        <taxon>eudicotyledons</taxon>
        <taxon>Gunneridae</taxon>
        <taxon>Pentapetalae</taxon>
        <taxon>asterids</taxon>
        <taxon>lamiids</taxon>
        <taxon>Solanales</taxon>
        <taxon>Convolvulaceae</taxon>
        <taxon>Cuscuteae</taxon>
        <taxon>Cuscuta</taxon>
        <taxon>Cuscuta subgen. Cuscuta</taxon>
    </lineage>
</organism>
<sequence length="103" mass="12141">MESWKSHSFAKLANRCPEFKRNKPDLFSIYGFLDCYPAGNLFYLRGEPGLALASLLLLISLLEGHWEFLELLFIDMTNQKCENKERWVTSRLWGPRRASWKQD</sequence>
<dbReference type="Proteomes" id="UP001152484">
    <property type="component" value="Unassembled WGS sequence"/>
</dbReference>
<comment type="caution">
    <text evidence="1">The sequence shown here is derived from an EMBL/GenBank/DDBJ whole genome shotgun (WGS) entry which is preliminary data.</text>
</comment>
<protein>
    <submittedName>
        <fullName evidence="1">Uncharacterized protein</fullName>
    </submittedName>
</protein>
<dbReference type="EMBL" id="CAMAPE010000008">
    <property type="protein sequence ID" value="CAH9071715.1"/>
    <property type="molecule type" value="Genomic_DNA"/>
</dbReference>
<reference evidence="1" key="1">
    <citation type="submission" date="2022-07" db="EMBL/GenBank/DDBJ databases">
        <authorList>
            <person name="Macas J."/>
            <person name="Novak P."/>
            <person name="Neumann P."/>
        </authorList>
    </citation>
    <scope>NUCLEOTIDE SEQUENCE</scope>
</reference>
<gene>
    <name evidence="1" type="ORF">CEURO_LOCUS4037</name>
</gene>